<dbReference type="PANTHER" id="PTHR43591">
    <property type="entry name" value="METHYLTRANSFERASE"/>
    <property type="match status" value="1"/>
</dbReference>
<evidence type="ECO:0000313" key="3">
    <source>
        <dbReference type="EMBL" id="ELA31263.1"/>
    </source>
</evidence>
<feature type="region of interest" description="Disordered" evidence="2">
    <location>
        <begin position="440"/>
        <end position="518"/>
    </location>
</feature>
<feature type="compositionally biased region" description="Pro residues" evidence="2">
    <location>
        <begin position="440"/>
        <end position="450"/>
    </location>
</feature>
<dbReference type="GO" id="GO:0008168">
    <property type="term" value="F:methyltransferase activity"/>
    <property type="evidence" value="ECO:0007669"/>
    <property type="project" value="UniProtKB-KW"/>
</dbReference>
<dbReference type="SUPFAM" id="SSF53335">
    <property type="entry name" value="S-adenosyl-L-methionine-dependent methyltransferases"/>
    <property type="match status" value="1"/>
</dbReference>
<proteinExistence type="inferred from homology"/>
<gene>
    <name evidence="3" type="ORF">CGGC5_897</name>
</gene>
<accession>L2FZS8</accession>
<dbReference type="InterPro" id="IPR029063">
    <property type="entry name" value="SAM-dependent_MTases_sf"/>
</dbReference>
<keyword evidence="3" id="KW-0808">Transferase</keyword>
<organism evidence="3">
    <name type="scientific">Colletotrichum fructicola (strain Nara gc5)</name>
    <name type="common">Anthracnose fungus</name>
    <name type="synonym">Colletotrichum gloeosporioides (strain Nara gc5)</name>
    <dbReference type="NCBI Taxonomy" id="1213859"/>
    <lineage>
        <taxon>Eukaryota</taxon>
        <taxon>Fungi</taxon>
        <taxon>Dikarya</taxon>
        <taxon>Ascomycota</taxon>
        <taxon>Pezizomycotina</taxon>
        <taxon>Sordariomycetes</taxon>
        <taxon>Hypocreomycetidae</taxon>
        <taxon>Glomerellales</taxon>
        <taxon>Glomerellaceae</taxon>
        <taxon>Colletotrichum</taxon>
        <taxon>Colletotrichum gloeosporioides species complex</taxon>
    </lineage>
</organism>
<dbReference type="GO" id="GO:0032259">
    <property type="term" value="P:methylation"/>
    <property type="evidence" value="ECO:0007669"/>
    <property type="project" value="UniProtKB-KW"/>
</dbReference>
<name>L2FZS8_COLFN</name>
<dbReference type="PANTHER" id="PTHR43591:SF10">
    <property type="entry name" value="ABC TRANSMEMBRANE TYPE-1 DOMAIN-CONTAINING PROTEIN-RELATED"/>
    <property type="match status" value="1"/>
</dbReference>
<dbReference type="Pfam" id="PF13489">
    <property type="entry name" value="Methyltransf_23"/>
    <property type="match status" value="1"/>
</dbReference>
<dbReference type="AlphaFoldDB" id="L2FZS8"/>
<dbReference type="STRING" id="1213859.L2FZS8"/>
<sequence>MGMITLQKGPATVEHRANSPCRSAVKLHQHQQVCLLVAFPTPLSSTAFVATFAFSEPLTSQLSFGRATVHSCDSSFEAIQLCRLSYKMSQQPEEVPEIQADPQVIADLESEAGSLDDDGRNRRVNSKLEIGSEFGTNWYPHSLRESTASLSSSVREFRTIKGRTYQTSNTIDYWAPNDDKQLETFDVVHHFTLMLMDDRLFYAPVPVEKGDLKVLDVGTGSGLWALDLADEFPAIEVIGTDISAVQPSWVPPNCIFQIDDAQLDWTFKRDHFDAIHARNLYGGIDNWQRFYDQAFTHLKPGGWFESMEFDILAGSENPEIENDPNHIFKKWAGLFWDAGDIIGRSFRQAQYKGPNEEIMMVKCMKEAGFADIVHKKWKVPIGGWAKDPFLKQPIGEILGWTYEEIMVLVAEMRIALRSSKSLPYFNYHMVYGRKPENPWVPPPASDPAPVPTQAAAAASPAPASAQAEAAVSPAPAPTQAEAAASLAPAPTQGEPAASPAPAATSPGNTSAEATSHTP</sequence>
<dbReference type="Gene3D" id="3.40.50.150">
    <property type="entry name" value="Vaccinia Virus protein VP39"/>
    <property type="match status" value="1"/>
</dbReference>
<keyword evidence="3" id="KW-0489">Methyltransferase</keyword>
<dbReference type="HOGENOM" id="CLU_010595_7_1_1"/>
<comment type="similarity">
    <text evidence="1">Belongs to the methyltransferase superfamily. LaeA methyltransferase family.</text>
</comment>
<dbReference type="EMBL" id="KB020758">
    <property type="protein sequence ID" value="ELA31263.1"/>
    <property type="molecule type" value="Genomic_DNA"/>
</dbReference>
<reference evidence="3" key="1">
    <citation type="submission" date="2012-08" db="EMBL/GenBank/DDBJ databases">
        <title>Genome analysis of Colletotrichum orbiculare and Colletotrichum fructicola.</title>
        <authorList>
            <person name="Gan P.H.P."/>
            <person name="Ikeda K."/>
            <person name="Irieda H."/>
            <person name="Narusaka M."/>
            <person name="O'Connell R.J."/>
            <person name="Narusaka Y."/>
            <person name="Takano Y."/>
            <person name="Kubo Y."/>
            <person name="Shirasu K."/>
        </authorList>
    </citation>
    <scope>NUCLEOTIDE SEQUENCE</scope>
    <source>
        <strain evidence="3">Nara gc5</strain>
    </source>
</reference>
<evidence type="ECO:0000256" key="1">
    <source>
        <dbReference type="ARBA" id="ARBA00038158"/>
    </source>
</evidence>
<protein>
    <submittedName>
        <fullName evidence="3">Methyltransferase domain-containing protein</fullName>
    </submittedName>
</protein>
<evidence type="ECO:0000256" key="2">
    <source>
        <dbReference type="SAM" id="MobiDB-lite"/>
    </source>
</evidence>
<feature type="compositionally biased region" description="Low complexity" evidence="2">
    <location>
        <begin position="451"/>
        <end position="511"/>
    </location>
</feature>
<dbReference type="CDD" id="cd02440">
    <property type="entry name" value="AdoMet_MTases"/>
    <property type="match status" value="1"/>
</dbReference>